<evidence type="ECO:0000313" key="3">
    <source>
        <dbReference type="Proteomes" id="UP000199702"/>
    </source>
</evidence>
<dbReference type="OrthoDB" id="1114455at2"/>
<dbReference type="InterPro" id="IPR019861">
    <property type="entry name" value="PorP/SprF_Bacteroidetes"/>
</dbReference>
<reference evidence="3" key="1">
    <citation type="submission" date="2016-10" db="EMBL/GenBank/DDBJ databases">
        <authorList>
            <person name="Varghese N."/>
            <person name="Submissions S."/>
        </authorList>
    </citation>
    <scope>NUCLEOTIDE SEQUENCE [LARGE SCALE GENOMIC DNA]</scope>
    <source>
        <strain evidence="3">DSM 17934</strain>
    </source>
</reference>
<feature type="chain" id="PRO_5011542149" evidence="1">
    <location>
        <begin position="21"/>
        <end position="310"/>
    </location>
</feature>
<proteinExistence type="predicted"/>
<dbReference type="Pfam" id="PF11751">
    <property type="entry name" value="PorP_SprF"/>
    <property type="match status" value="1"/>
</dbReference>
<evidence type="ECO:0000313" key="2">
    <source>
        <dbReference type="EMBL" id="SEJ36415.1"/>
    </source>
</evidence>
<protein>
    <submittedName>
        <fullName evidence="2">Type IX secretion system membrane protein, PorP/SprF family</fullName>
    </submittedName>
</protein>
<accession>A0A1H6YI36</accession>
<keyword evidence="3" id="KW-1185">Reference proteome</keyword>
<name>A0A1H6YI36_9FLAO</name>
<dbReference type="EMBL" id="FNYA01000012">
    <property type="protein sequence ID" value="SEJ36415.1"/>
    <property type="molecule type" value="Genomic_DNA"/>
</dbReference>
<gene>
    <name evidence="2" type="ORF">SAMN05660918_0135</name>
</gene>
<dbReference type="STRING" id="402734.SAMN05660918_0135"/>
<sequence length="310" mass="34387">MKNKIIAFVIISLFTLQSQAQQDPHYTQYMYNMNVVNPAYAGSKENLSIGLLYRQQWVSIDGAPKSATLSLHSPVGKKVGLGLSVISDKIGPVEENNVYGDFSYTLNLGGDNRLALGLKSGVTFHKVGLFSEVSPYTQQQNDVAFRENTSNIYFNIGSGLFYYSKKYYVAASVPNMLEAKHLVVKDNGSEYQFGSEKQHFFITGGYVFDLSAHTKLKPSFMAKSAFGTPVSLDLSANALFYEKFEAGLSYRLEDSFGAMVNFAVTPSLRIGYAYDHVTSALNVTTPASHEFMLLFDLNSMKKVSVSPRFF</sequence>
<dbReference type="AlphaFoldDB" id="A0A1H6YI36"/>
<dbReference type="Proteomes" id="UP000199702">
    <property type="component" value="Unassembled WGS sequence"/>
</dbReference>
<dbReference type="NCBIfam" id="TIGR03519">
    <property type="entry name" value="T9SS_PorP_fam"/>
    <property type="match status" value="1"/>
</dbReference>
<keyword evidence="1" id="KW-0732">Signal</keyword>
<dbReference type="RefSeq" id="WP_091315994.1">
    <property type="nucleotide sequence ID" value="NZ_CBCSJU010000001.1"/>
</dbReference>
<feature type="signal peptide" evidence="1">
    <location>
        <begin position="1"/>
        <end position="20"/>
    </location>
</feature>
<evidence type="ECO:0000256" key="1">
    <source>
        <dbReference type="SAM" id="SignalP"/>
    </source>
</evidence>
<organism evidence="2 3">
    <name type="scientific">Flavobacterium terrigena</name>
    <dbReference type="NCBI Taxonomy" id="402734"/>
    <lineage>
        <taxon>Bacteria</taxon>
        <taxon>Pseudomonadati</taxon>
        <taxon>Bacteroidota</taxon>
        <taxon>Flavobacteriia</taxon>
        <taxon>Flavobacteriales</taxon>
        <taxon>Flavobacteriaceae</taxon>
        <taxon>Flavobacterium</taxon>
    </lineage>
</organism>